<dbReference type="CDD" id="cd01647">
    <property type="entry name" value="RT_LTR"/>
    <property type="match status" value="1"/>
</dbReference>
<evidence type="ECO:0000256" key="4">
    <source>
        <dbReference type="ARBA" id="ARBA00022722"/>
    </source>
</evidence>
<feature type="region of interest" description="Disordered" evidence="8">
    <location>
        <begin position="961"/>
        <end position="984"/>
    </location>
</feature>
<keyword evidence="4" id="KW-0540">Nuclease</keyword>
<evidence type="ECO:0000259" key="11">
    <source>
        <dbReference type="PROSITE" id="PS50994"/>
    </source>
</evidence>
<dbReference type="GO" id="GO:0004519">
    <property type="term" value="F:endonuclease activity"/>
    <property type="evidence" value="ECO:0007669"/>
    <property type="project" value="UniProtKB-KW"/>
</dbReference>
<dbReference type="PROSITE" id="PS50013">
    <property type="entry name" value="CHROMO_2"/>
    <property type="match status" value="1"/>
</dbReference>
<dbReference type="Gene3D" id="3.30.70.270">
    <property type="match status" value="2"/>
</dbReference>
<dbReference type="InterPro" id="IPR000953">
    <property type="entry name" value="Chromo/chromo_shadow_dom"/>
</dbReference>
<evidence type="ECO:0000259" key="10">
    <source>
        <dbReference type="PROSITE" id="PS50878"/>
    </source>
</evidence>
<evidence type="ECO:0000256" key="5">
    <source>
        <dbReference type="ARBA" id="ARBA00022759"/>
    </source>
</evidence>
<keyword evidence="6" id="KW-0378">Hydrolase</keyword>
<dbReference type="Proteomes" id="UP001165121">
    <property type="component" value="Unassembled WGS sequence"/>
</dbReference>
<keyword evidence="2" id="KW-0808">Transferase</keyword>
<evidence type="ECO:0000313" key="12">
    <source>
        <dbReference type="EMBL" id="GMF26841.1"/>
    </source>
</evidence>
<dbReference type="InterPro" id="IPR021109">
    <property type="entry name" value="Peptidase_aspartic_dom_sf"/>
</dbReference>
<dbReference type="CDD" id="cd09274">
    <property type="entry name" value="RNase_HI_RT_Ty3"/>
    <property type="match status" value="1"/>
</dbReference>
<reference evidence="12" key="1">
    <citation type="submission" date="2023-04" db="EMBL/GenBank/DDBJ databases">
        <title>Phytophthora fragariaefolia NBRC 109709.</title>
        <authorList>
            <person name="Ichikawa N."/>
            <person name="Sato H."/>
            <person name="Tonouchi N."/>
        </authorList>
    </citation>
    <scope>NUCLEOTIDE SEQUENCE</scope>
    <source>
        <strain evidence="12">NBRC 109709</strain>
    </source>
</reference>
<feature type="domain" description="Reverse transcriptase" evidence="10">
    <location>
        <begin position="530"/>
        <end position="710"/>
    </location>
</feature>
<protein>
    <recommendedName>
        <fullName evidence="1">RNA-directed DNA polymerase</fullName>
        <ecNumber evidence="1">2.7.7.49</ecNumber>
    </recommendedName>
</protein>
<dbReference type="Pfam" id="PF13650">
    <property type="entry name" value="Asp_protease_2"/>
    <property type="match status" value="1"/>
</dbReference>
<dbReference type="InterPro" id="IPR036397">
    <property type="entry name" value="RNaseH_sf"/>
</dbReference>
<dbReference type="Pfam" id="PF17917">
    <property type="entry name" value="RT_RNaseH"/>
    <property type="match status" value="1"/>
</dbReference>
<keyword evidence="7" id="KW-0695">RNA-directed DNA polymerase</keyword>
<dbReference type="PANTHER" id="PTHR37984:SF5">
    <property type="entry name" value="PROTEIN NYNRIN-LIKE"/>
    <property type="match status" value="1"/>
</dbReference>
<evidence type="ECO:0000256" key="8">
    <source>
        <dbReference type="SAM" id="MobiDB-lite"/>
    </source>
</evidence>
<proteinExistence type="predicted"/>
<evidence type="ECO:0000256" key="2">
    <source>
        <dbReference type="ARBA" id="ARBA00022679"/>
    </source>
</evidence>
<dbReference type="InterPro" id="IPR043128">
    <property type="entry name" value="Rev_trsase/Diguanyl_cyclase"/>
</dbReference>
<dbReference type="InterPro" id="IPR001584">
    <property type="entry name" value="Integrase_cat-core"/>
</dbReference>
<dbReference type="SUPFAM" id="SSF56672">
    <property type="entry name" value="DNA/RNA polymerases"/>
    <property type="match status" value="1"/>
</dbReference>
<dbReference type="EC" id="2.7.7.49" evidence="1"/>
<dbReference type="GO" id="GO:0003964">
    <property type="term" value="F:RNA-directed DNA polymerase activity"/>
    <property type="evidence" value="ECO:0007669"/>
    <property type="project" value="UniProtKB-KW"/>
</dbReference>
<sequence length="1461" mass="162798">MPQNNAVDQDGDVEMTNAQPVFEYIKPPRLSDLGQPTLVKFMRDRRQYEERIWERCLATGEAHENVVVSIKSSMEPRLLEHLAHYEFRSTVEAVTETRLQEEIKRRAGSLMNDHVPDVAKLFDDNLKMDMKVQDIGARIAKYFMDFDRIVDEHGLGTWVGRGAVTDAAGRQRMKTRCKLLMTNLFPAVLRVDIERLVAVTHQQAKHDDVALYELIVRRAKSQQHYHSMQSELKRGDAPKSKPAGQNKTGGTRQQQPTGAGARNDRPKVSKAVSAPPRSGCLICKGAHWAKNCPDATDAQKQEVQRELLAKKARQEERAKAVRSVRAGEGRRVCINGVLDVPFCPDTGADSNIISRALVEELRDVGDVVLQPMAPPISVQVAGGARMLCRDSATLDLQIETAAGPLHLASVSCLVMDGNEEEFLLGRKTMQDIGIDIDRLLEQLAGGNQVGDADEDDVSSETPQLAFTVDNEEIERHLTQMLDDAKDAGFDPALLGKLRTLVFEFADVWRINIGADPPADVEPLKVQLCADAQPYRSGTRNHWACPALPVKKPQSNEYRCTTDYRPINRCTVPLAGATPNLSTATQSVKGAYGFGLFDLFKGFWQLPLDPESQELFSFVTEDGVFTPTRVPQGASDSAMHFQLQMQECFRDMLYRNLLVWIDDLLLFAGSAEEYIGKLREFFIVLRARRLKLNAKKCVLFEKKVVWCGKVIDGTGIQHSQERLQALTSMHLPPTAAALQQFLCAANWLRDSMVDYARVVAPLQAKLELVMARRGRRKSQLTGVGLNWPQEDKDAFAAVVELLTTSAKQYFADAEATVCMFSDASLTGWSAVLSQVHEWVDGLPVAEQAHELLVCRGGFFTGSQTNWSIVEKEAYPVVRACSDLAYLLEREKGVHIFCDHANLIHIFAPDKTIKPHLRGKLQRWALPMVAVRYTIEHIKGESNVWADLVSRWGQSGAHASDSELAVKRAASGDEGDEDREPESGAQLVESSAGLFTRIDLSDAYMQVPMTPESTEYWTPVKRVTTRGMNTVSTLRPLQDANFTWPTLEAIGTQQRLEQANAPCAADEDGFIRVEGKLWIPRQSRELLQRLLIVAHCGPQGHRGSDVMIAALAERFSIINLKPLVARFLRDCLLCKHVKGGKIVMRPWGPTSTATKRNECVHLDYLYLGDSYGKCQYVLVLKDELTHYCELVAADSPTSATAVEAVLDWHKRFGLPEMWVSDNGSHFKAAVMAELVQRLGATHKFVPVYTPWINGTVERVNRDILQVLRVLLLELNLDARNWAYLLPVVQGNLNHSPVTSLGGRAPVELFTGLPAPSLLDTVVVPVGDRSRLRTVDLSALQVRWVGPFRVVRALSHSFMVTHLITGDEYEVHGPRLKHYCDAELGTTAEIRTHVATQGIVLGVRAIVDHRYDPAAQEWQLLVAWRGLEEGENSWEPFTAMHHDVPTLVAQYVESAGVSDLAALL</sequence>
<dbReference type="CDD" id="cd00303">
    <property type="entry name" value="retropepsin_like"/>
    <property type="match status" value="1"/>
</dbReference>
<keyword evidence="5" id="KW-0255">Endonuclease</keyword>
<dbReference type="Gene3D" id="3.30.420.10">
    <property type="entry name" value="Ribonuclease H-like superfamily/Ribonuclease H"/>
    <property type="match status" value="1"/>
</dbReference>
<dbReference type="PROSITE" id="PS50878">
    <property type="entry name" value="RT_POL"/>
    <property type="match status" value="1"/>
</dbReference>
<dbReference type="SUPFAM" id="SSF54160">
    <property type="entry name" value="Chromo domain-like"/>
    <property type="match status" value="1"/>
</dbReference>
<dbReference type="SUPFAM" id="SSF53098">
    <property type="entry name" value="Ribonuclease H-like"/>
    <property type="match status" value="1"/>
</dbReference>
<dbReference type="InterPro" id="IPR041373">
    <property type="entry name" value="RT_RNaseH"/>
</dbReference>
<feature type="domain" description="Integrase catalytic" evidence="11">
    <location>
        <begin position="1143"/>
        <end position="1311"/>
    </location>
</feature>
<evidence type="ECO:0000256" key="7">
    <source>
        <dbReference type="ARBA" id="ARBA00022918"/>
    </source>
</evidence>
<feature type="region of interest" description="Disordered" evidence="8">
    <location>
        <begin position="223"/>
        <end position="275"/>
    </location>
</feature>
<name>A0A9W6X1G4_9STRA</name>
<evidence type="ECO:0000259" key="9">
    <source>
        <dbReference type="PROSITE" id="PS50013"/>
    </source>
</evidence>
<feature type="domain" description="Chromo" evidence="9">
    <location>
        <begin position="1398"/>
        <end position="1448"/>
    </location>
</feature>
<dbReference type="GO" id="GO:0015074">
    <property type="term" value="P:DNA integration"/>
    <property type="evidence" value="ECO:0007669"/>
    <property type="project" value="InterPro"/>
</dbReference>
<dbReference type="Pfam" id="PF00078">
    <property type="entry name" value="RVT_1"/>
    <property type="match status" value="1"/>
</dbReference>
<evidence type="ECO:0000313" key="13">
    <source>
        <dbReference type="Proteomes" id="UP001165121"/>
    </source>
</evidence>
<dbReference type="InterPro" id="IPR012337">
    <property type="entry name" value="RNaseH-like_sf"/>
</dbReference>
<feature type="compositionally biased region" description="Polar residues" evidence="8">
    <location>
        <begin position="243"/>
        <end position="257"/>
    </location>
</feature>
<dbReference type="Pfam" id="PF00665">
    <property type="entry name" value="rve"/>
    <property type="match status" value="1"/>
</dbReference>
<dbReference type="InterPro" id="IPR043502">
    <property type="entry name" value="DNA/RNA_pol_sf"/>
</dbReference>
<organism evidence="12 13">
    <name type="scientific">Phytophthora fragariaefolia</name>
    <dbReference type="NCBI Taxonomy" id="1490495"/>
    <lineage>
        <taxon>Eukaryota</taxon>
        <taxon>Sar</taxon>
        <taxon>Stramenopiles</taxon>
        <taxon>Oomycota</taxon>
        <taxon>Peronosporomycetes</taxon>
        <taxon>Peronosporales</taxon>
        <taxon>Peronosporaceae</taxon>
        <taxon>Phytophthora</taxon>
    </lineage>
</organism>
<evidence type="ECO:0000256" key="1">
    <source>
        <dbReference type="ARBA" id="ARBA00012493"/>
    </source>
</evidence>
<keyword evidence="13" id="KW-1185">Reference proteome</keyword>
<evidence type="ECO:0000256" key="6">
    <source>
        <dbReference type="ARBA" id="ARBA00022801"/>
    </source>
</evidence>
<dbReference type="InterPro" id="IPR016197">
    <property type="entry name" value="Chromo-like_dom_sf"/>
</dbReference>
<gene>
    <name evidence="12" type="ORF">Pfra01_000516800</name>
</gene>
<dbReference type="InterPro" id="IPR000477">
    <property type="entry name" value="RT_dom"/>
</dbReference>
<dbReference type="PROSITE" id="PS50994">
    <property type="entry name" value="INTEGRASE"/>
    <property type="match status" value="1"/>
</dbReference>
<dbReference type="GO" id="GO:0016787">
    <property type="term" value="F:hydrolase activity"/>
    <property type="evidence" value="ECO:0007669"/>
    <property type="project" value="UniProtKB-KW"/>
</dbReference>
<dbReference type="Pfam" id="PF00385">
    <property type="entry name" value="Chromo"/>
    <property type="match status" value="1"/>
</dbReference>
<dbReference type="Gene3D" id="3.10.10.10">
    <property type="entry name" value="HIV Type 1 Reverse Transcriptase, subunit A, domain 1"/>
    <property type="match status" value="1"/>
</dbReference>
<accession>A0A9W6X1G4</accession>
<dbReference type="GO" id="GO:0003676">
    <property type="term" value="F:nucleic acid binding"/>
    <property type="evidence" value="ECO:0007669"/>
    <property type="project" value="InterPro"/>
</dbReference>
<dbReference type="InterPro" id="IPR023780">
    <property type="entry name" value="Chromo_domain"/>
</dbReference>
<dbReference type="Gene3D" id="2.40.70.10">
    <property type="entry name" value="Acid Proteases"/>
    <property type="match status" value="1"/>
</dbReference>
<evidence type="ECO:0000256" key="3">
    <source>
        <dbReference type="ARBA" id="ARBA00022695"/>
    </source>
</evidence>
<dbReference type="InterPro" id="IPR050951">
    <property type="entry name" value="Retrovirus_Pol_polyprotein"/>
</dbReference>
<keyword evidence="3" id="KW-0548">Nucleotidyltransferase</keyword>
<dbReference type="OrthoDB" id="120739at2759"/>
<dbReference type="EMBL" id="BSXT01000417">
    <property type="protein sequence ID" value="GMF26841.1"/>
    <property type="molecule type" value="Genomic_DNA"/>
</dbReference>
<dbReference type="CDD" id="cd00024">
    <property type="entry name" value="CD_CSD"/>
    <property type="match status" value="1"/>
</dbReference>
<dbReference type="PANTHER" id="PTHR37984">
    <property type="entry name" value="PROTEIN CBG26694"/>
    <property type="match status" value="1"/>
</dbReference>
<comment type="caution">
    <text evidence="12">The sequence shown here is derived from an EMBL/GenBank/DDBJ whole genome shotgun (WGS) entry which is preliminary data.</text>
</comment>
<dbReference type="Gene3D" id="2.40.50.40">
    <property type="match status" value="1"/>
</dbReference>